<comment type="caution">
    <text evidence="1">The sequence shown here is derived from an EMBL/GenBank/DDBJ whole genome shotgun (WGS) entry which is preliminary data.</text>
</comment>
<keyword evidence="2" id="KW-1185">Reference proteome</keyword>
<evidence type="ECO:0000313" key="1">
    <source>
        <dbReference type="EMBL" id="TCO09219.1"/>
    </source>
</evidence>
<organism evidence="1 2">
    <name type="scientific">Natronoflexus pectinivorans</name>
    <dbReference type="NCBI Taxonomy" id="682526"/>
    <lineage>
        <taxon>Bacteria</taxon>
        <taxon>Pseudomonadati</taxon>
        <taxon>Bacteroidota</taxon>
        <taxon>Bacteroidia</taxon>
        <taxon>Marinilabiliales</taxon>
        <taxon>Marinilabiliaceae</taxon>
        <taxon>Natronoflexus</taxon>
    </lineage>
</organism>
<dbReference type="Proteomes" id="UP000295221">
    <property type="component" value="Unassembled WGS sequence"/>
</dbReference>
<proteinExistence type="predicted"/>
<evidence type="ECO:0000313" key="2">
    <source>
        <dbReference type="Proteomes" id="UP000295221"/>
    </source>
</evidence>
<dbReference type="OrthoDB" id="9896351at2"/>
<accession>A0A4R2GKL6</accession>
<reference evidence="1 2" key="1">
    <citation type="submission" date="2019-03" db="EMBL/GenBank/DDBJ databases">
        <title>Genomic Encyclopedia of Type Strains, Phase IV (KMG-IV): sequencing the most valuable type-strain genomes for metagenomic binning, comparative biology and taxonomic classification.</title>
        <authorList>
            <person name="Goeker M."/>
        </authorList>
    </citation>
    <scope>NUCLEOTIDE SEQUENCE [LARGE SCALE GENOMIC DNA]</scope>
    <source>
        <strain evidence="1 2">DSM 24179</strain>
    </source>
</reference>
<sequence length="167" mass="18379">MKNRPDITYLTIIGLSLTVVISVCKDDEQDKNGLFRITSASQQHIRIMSADFFKSALSLNESTCKPNACVFIYEHGLLKGNIIENFSSAWQLSEVLLYPQIKISCVSTTICLKQATDESTSGQTAYVYHSGFPVADWFSDALHPSNEEVLQSCTGFICSTRAGPGIV</sequence>
<dbReference type="EMBL" id="SLWK01000003">
    <property type="protein sequence ID" value="TCO09219.1"/>
    <property type="molecule type" value="Genomic_DNA"/>
</dbReference>
<dbReference type="AlphaFoldDB" id="A0A4R2GKL6"/>
<name>A0A4R2GKL6_9BACT</name>
<gene>
    <name evidence="1" type="ORF">EV194_103130</name>
</gene>
<protein>
    <submittedName>
        <fullName evidence="1">Uncharacterized protein</fullName>
    </submittedName>
</protein>
<dbReference type="RefSeq" id="WP_132433095.1">
    <property type="nucleotide sequence ID" value="NZ_SLWK01000003.1"/>
</dbReference>